<evidence type="ECO:0000313" key="3">
    <source>
        <dbReference type="EMBL" id="PWB09340.1"/>
    </source>
</evidence>
<dbReference type="GeneID" id="93425360"/>
<dbReference type="SUPFAM" id="SSF52833">
    <property type="entry name" value="Thioredoxin-like"/>
    <property type="match status" value="1"/>
</dbReference>
<sequence length="296" mass="33971">MKKLHNVIIRVAVVMIAFVAAPRMTAQDTYFQLPIVPDSLQGLQPRVDYLIEHYWDFCDFNKAFSNRERMGESFRSYLNLMPHASARQAHKCIAKLLKTLEKRPEDMTFLANTAEQHVHSDTSEIYSDELYLPFIRAVVDNKRVDKSIKARYEHQVRVLSASQVGMSAPVFDFTDRDGNRRTFAPDSAEVTLIYFFDTECSDCHLARTRLNANIPTSRYLDAGLVRVVAISAEEPDEEWREKVKNFPSTWTVGSAPDIDTVYDIKSTPSFYILDENSVIRMKNANIDTVLTIMSRL</sequence>
<comment type="caution">
    <text evidence="3">The sequence shown here is derived from an EMBL/GenBank/DDBJ whole genome shotgun (WGS) entry which is preliminary data.</text>
</comment>
<dbReference type="RefSeq" id="WP_107034962.1">
    <property type="nucleotide sequence ID" value="NZ_CAOMDK010000002.1"/>
</dbReference>
<dbReference type="Pfam" id="PF17127">
    <property type="entry name" value="DUF5106"/>
    <property type="match status" value="1"/>
</dbReference>
<dbReference type="EMBL" id="PUBV01000002">
    <property type="protein sequence ID" value="PWB09340.1"/>
    <property type="molecule type" value="Genomic_DNA"/>
</dbReference>
<organism evidence="3 4">
    <name type="scientific">Paramuribaculum intestinale</name>
    <dbReference type="NCBI Taxonomy" id="2094151"/>
    <lineage>
        <taxon>Bacteria</taxon>
        <taxon>Pseudomonadati</taxon>
        <taxon>Bacteroidota</taxon>
        <taxon>Bacteroidia</taxon>
        <taxon>Bacteroidales</taxon>
        <taxon>Muribaculaceae</taxon>
        <taxon>Paramuribaculum</taxon>
    </lineage>
</organism>
<dbReference type="InterPro" id="IPR036249">
    <property type="entry name" value="Thioredoxin-like_sf"/>
</dbReference>
<proteinExistence type="predicted"/>
<dbReference type="Gene3D" id="3.40.30.10">
    <property type="entry name" value="Glutaredoxin"/>
    <property type="match status" value="1"/>
</dbReference>
<keyword evidence="1" id="KW-0732">Signal</keyword>
<protein>
    <submittedName>
        <fullName evidence="3">DUF5106 domain-containing protein</fullName>
    </submittedName>
</protein>
<feature type="chain" id="PRO_5016101135" evidence="1">
    <location>
        <begin position="27"/>
        <end position="296"/>
    </location>
</feature>
<keyword evidence="4" id="KW-1185">Reference proteome</keyword>
<accession>A0A2V1J1E9</accession>
<evidence type="ECO:0000313" key="4">
    <source>
        <dbReference type="Proteomes" id="UP000244925"/>
    </source>
</evidence>
<evidence type="ECO:0000256" key="1">
    <source>
        <dbReference type="SAM" id="SignalP"/>
    </source>
</evidence>
<evidence type="ECO:0000259" key="2">
    <source>
        <dbReference type="PROSITE" id="PS51352"/>
    </source>
</evidence>
<feature type="signal peptide" evidence="1">
    <location>
        <begin position="1"/>
        <end position="26"/>
    </location>
</feature>
<dbReference type="InterPro" id="IPR013766">
    <property type="entry name" value="Thioredoxin_domain"/>
</dbReference>
<dbReference type="Proteomes" id="UP000244925">
    <property type="component" value="Unassembled WGS sequence"/>
</dbReference>
<name>A0A2V1J1E9_9BACT</name>
<dbReference type="PROSITE" id="PS51352">
    <property type="entry name" value="THIOREDOXIN_2"/>
    <property type="match status" value="1"/>
</dbReference>
<dbReference type="AlphaFoldDB" id="A0A2V1J1E9"/>
<feature type="domain" description="Thioredoxin" evidence="2">
    <location>
        <begin position="162"/>
        <end position="296"/>
    </location>
</feature>
<dbReference type="InterPro" id="IPR033395">
    <property type="entry name" value="DUF5106"/>
</dbReference>
<reference evidence="4" key="1">
    <citation type="submission" date="2018-02" db="EMBL/GenBank/DDBJ databases">
        <authorList>
            <person name="Clavel T."/>
            <person name="Strowig T."/>
        </authorList>
    </citation>
    <scope>NUCLEOTIDE SEQUENCE [LARGE SCALE GENOMIC DNA]</scope>
    <source>
        <strain evidence="4">DSM 100764</strain>
    </source>
</reference>
<gene>
    <name evidence="3" type="ORF">C5O25_01485</name>
</gene>